<comment type="caution">
    <text evidence="1">The sequence shown here is derived from an EMBL/GenBank/DDBJ whole genome shotgun (WGS) entry which is preliminary data.</text>
</comment>
<evidence type="ECO:0000313" key="2">
    <source>
        <dbReference type="Proteomes" id="UP000186894"/>
    </source>
</evidence>
<reference evidence="1 2" key="1">
    <citation type="submission" date="2016-09" db="EMBL/GenBank/DDBJ databases">
        <title>Rhizobium oryziradicis sp. nov., isolated from the root of rice.</title>
        <authorList>
            <person name="Zhao J."/>
            <person name="Zhang X."/>
        </authorList>
    </citation>
    <scope>NUCLEOTIDE SEQUENCE [LARGE SCALE GENOMIC DNA]</scope>
    <source>
        <strain evidence="1 2">N19</strain>
    </source>
</reference>
<sequence>MLDHLAQAWKVSLLIRGPSSDPTLKPTKTQPMMKRVYPGNTDIGVPRKIIIWIKSGEFRRNVTNTPFSPSLLPPMDKWVLAIQVRVEGFIKVRIKIFGNVMIAGPAQQANDFFKHVSTLFSVSRYYSVT</sequence>
<gene>
    <name evidence="1" type="ORF">BJF95_13370</name>
</gene>
<evidence type="ECO:0000313" key="1">
    <source>
        <dbReference type="EMBL" id="OLP42424.1"/>
    </source>
</evidence>
<dbReference type="AlphaFoldDB" id="A0A1Q8ZKK3"/>
<accession>A0A1Q8ZKK3</accession>
<keyword evidence="2" id="KW-1185">Reference proteome</keyword>
<dbReference type="Proteomes" id="UP000186894">
    <property type="component" value="Unassembled WGS sequence"/>
</dbReference>
<proteinExistence type="predicted"/>
<protein>
    <submittedName>
        <fullName evidence="1">Uncharacterized protein</fullName>
    </submittedName>
</protein>
<organism evidence="1 2">
    <name type="scientific">Rhizobium oryziradicis</name>
    <dbReference type="NCBI Taxonomy" id="1867956"/>
    <lineage>
        <taxon>Bacteria</taxon>
        <taxon>Pseudomonadati</taxon>
        <taxon>Pseudomonadota</taxon>
        <taxon>Alphaproteobacteria</taxon>
        <taxon>Hyphomicrobiales</taxon>
        <taxon>Rhizobiaceae</taxon>
        <taxon>Rhizobium/Agrobacterium group</taxon>
        <taxon>Rhizobium</taxon>
    </lineage>
</organism>
<name>A0A1Q8ZKK3_9HYPH</name>
<dbReference type="EMBL" id="MKIM01000033">
    <property type="protein sequence ID" value="OLP42424.1"/>
    <property type="molecule type" value="Genomic_DNA"/>
</dbReference>